<evidence type="ECO:0000313" key="7">
    <source>
        <dbReference type="Proteomes" id="UP000275461"/>
    </source>
</evidence>
<proteinExistence type="predicted"/>
<dbReference type="Gene3D" id="3.30.565.10">
    <property type="entry name" value="Histidine kinase-like ATPase, C-terminal domain"/>
    <property type="match status" value="1"/>
</dbReference>
<evidence type="ECO:0000259" key="5">
    <source>
        <dbReference type="PROSITE" id="PS50109"/>
    </source>
</evidence>
<evidence type="ECO:0000256" key="2">
    <source>
        <dbReference type="ARBA" id="ARBA00012438"/>
    </source>
</evidence>
<organism evidence="6 7">
    <name type="scientific">Alkalispirillum mobile</name>
    <dbReference type="NCBI Taxonomy" id="85925"/>
    <lineage>
        <taxon>Bacteria</taxon>
        <taxon>Pseudomonadati</taxon>
        <taxon>Pseudomonadota</taxon>
        <taxon>Gammaproteobacteria</taxon>
        <taxon>Chromatiales</taxon>
        <taxon>Ectothiorhodospiraceae</taxon>
        <taxon>Alkalispirillum</taxon>
    </lineage>
</organism>
<feature type="domain" description="Histidine kinase" evidence="5">
    <location>
        <begin position="409"/>
        <end position="628"/>
    </location>
</feature>
<keyword evidence="7" id="KW-1185">Reference proteome</keyword>
<feature type="signal peptide" evidence="4">
    <location>
        <begin position="1"/>
        <end position="35"/>
    </location>
</feature>
<evidence type="ECO:0000256" key="1">
    <source>
        <dbReference type="ARBA" id="ARBA00000085"/>
    </source>
</evidence>
<dbReference type="Pfam" id="PF02518">
    <property type="entry name" value="HATPase_c"/>
    <property type="match status" value="1"/>
</dbReference>
<keyword evidence="4" id="KW-0732">Signal</keyword>
<dbReference type="GO" id="GO:0000155">
    <property type="term" value="F:phosphorelay sensor kinase activity"/>
    <property type="evidence" value="ECO:0007669"/>
    <property type="project" value="InterPro"/>
</dbReference>
<evidence type="ECO:0000313" key="6">
    <source>
        <dbReference type="EMBL" id="RLK50885.1"/>
    </source>
</evidence>
<comment type="caution">
    <text evidence="6">The sequence shown here is derived from an EMBL/GenBank/DDBJ whole genome shotgun (WGS) entry which is preliminary data.</text>
</comment>
<dbReference type="InterPro" id="IPR004358">
    <property type="entry name" value="Sig_transdc_His_kin-like_C"/>
</dbReference>
<dbReference type="Pfam" id="PF12974">
    <property type="entry name" value="Phosphonate-bd"/>
    <property type="match status" value="1"/>
</dbReference>
<dbReference type="RefSeq" id="WP_170153586.1">
    <property type="nucleotide sequence ID" value="NZ_RCDA01000001.1"/>
</dbReference>
<dbReference type="PROSITE" id="PS50109">
    <property type="entry name" value="HIS_KIN"/>
    <property type="match status" value="1"/>
</dbReference>
<evidence type="ECO:0000256" key="3">
    <source>
        <dbReference type="ARBA" id="ARBA00022553"/>
    </source>
</evidence>
<keyword evidence="6" id="KW-0808">Transferase</keyword>
<dbReference type="InterPro" id="IPR003661">
    <property type="entry name" value="HisK_dim/P_dom"/>
</dbReference>
<feature type="chain" id="PRO_5019783578" description="histidine kinase" evidence="4">
    <location>
        <begin position="36"/>
        <end position="632"/>
    </location>
</feature>
<dbReference type="Proteomes" id="UP000275461">
    <property type="component" value="Unassembled WGS sequence"/>
</dbReference>
<dbReference type="PANTHER" id="PTHR43065:SF42">
    <property type="entry name" value="TWO-COMPONENT SENSOR PPRA"/>
    <property type="match status" value="1"/>
</dbReference>
<accession>A0A498C520</accession>
<dbReference type="SUPFAM" id="SSF47384">
    <property type="entry name" value="Homodimeric domain of signal transducing histidine kinase"/>
    <property type="match status" value="1"/>
</dbReference>
<keyword evidence="6" id="KW-0418">Kinase</keyword>
<dbReference type="SUPFAM" id="SSF53850">
    <property type="entry name" value="Periplasmic binding protein-like II"/>
    <property type="match status" value="1"/>
</dbReference>
<dbReference type="PRINTS" id="PR00344">
    <property type="entry name" value="BCTRLSENSOR"/>
</dbReference>
<dbReference type="Pfam" id="PF00512">
    <property type="entry name" value="HisKA"/>
    <property type="match status" value="1"/>
</dbReference>
<dbReference type="Gene3D" id="3.40.190.10">
    <property type="entry name" value="Periplasmic binding protein-like II"/>
    <property type="match status" value="1"/>
</dbReference>
<dbReference type="InterPro" id="IPR005467">
    <property type="entry name" value="His_kinase_dom"/>
</dbReference>
<protein>
    <recommendedName>
        <fullName evidence="2">histidine kinase</fullName>
        <ecNumber evidence="2">2.7.13.3</ecNumber>
    </recommendedName>
</protein>
<dbReference type="AlphaFoldDB" id="A0A498C520"/>
<dbReference type="CDD" id="cd00082">
    <property type="entry name" value="HisKA"/>
    <property type="match status" value="1"/>
</dbReference>
<dbReference type="SMART" id="SM00387">
    <property type="entry name" value="HATPase_c"/>
    <property type="match status" value="1"/>
</dbReference>
<dbReference type="PANTHER" id="PTHR43065">
    <property type="entry name" value="SENSOR HISTIDINE KINASE"/>
    <property type="match status" value="1"/>
</dbReference>
<dbReference type="EC" id="2.7.13.3" evidence="2"/>
<sequence length="632" mass="69612">MLRCCRLHAREEPPLRALTLAIALLPLLCALPPAAGGPDTGAGGLPTAAAPTTPANAQPLRIGVLAWRGSERALSSWMPTAEHLRERLPDHAIRLVPLGLEEMETAVASGELDFLITNPGHYVHLENTHGVGRIATLETHTLQTPSQALGSVVIARADRDDLQALSDLAGQRLLAVSPEAFGGFQIIQDELRRVGIQPRRDLQELRYTGFPMDQIVDQVRVGAADAGIIRSCLLESLVAEGLVEPEQFRVVGERAEPGFPCRLSSRLYPDWPFARLAHTDRDLARRVAIALMEMAPPEDSEALGWTVPLSYQPVNELFERLRIGPYADFPENPLAELLYRYRWPLLAGLLVMLIGFGHHVRAEYLIRQRTQALHETMRQREAAEEAARHRQEELAHVARISTMGELAAGLAHELNQPLAAIVNYANGCRRYLEPMDERQVPQKARLLEATRHIAEHGGQAAEVIRNLRAFLRKEPGEFRPVDVNQIIDEALGFMAVALRRAETRVECRLGTGLPPVRGNSVQLVQVLLNLLSNALESQAELPATARFIHLSSERAGDRVRITVADPGEGMADAVRARAFEPFFTTKDRGMGLGLSLSHSLVQEHGGRLSLRPRKSGGTLATIELPLQEETDA</sequence>
<evidence type="ECO:0000256" key="4">
    <source>
        <dbReference type="SAM" id="SignalP"/>
    </source>
</evidence>
<dbReference type="Gene3D" id="1.10.287.130">
    <property type="match status" value="1"/>
</dbReference>
<dbReference type="EMBL" id="RCDA01000001">
    <property type="protein sequence ID" value="RLK50885.1"/>
    <property type="molecule type" value="Genomic_DNA"/>
</dbReference>
<gene>
    <name evidence="6" type="ORF">DFR31_0794</name>
</gene>
<dbReference type="InterPro" id="IPR003594">
    <property type="entry name" value="HATPase_dom"/>
</dbReference>
<dbReference type="SUPFAM" id="SSF55874">
    <property type="entry name" value="ATPase domain of HSP90 chaperone/DNA topoisomerase II/histidine kinase"/>
    <property type="match status" value="1"/>
</dbReference>
<keyword evidence="3" id="KW-0597">Phosphoprotein</keyword>
<dbReference type="InterPro" id="IPR036097">
    <property type="entry name" value="HisK_dim/P_sf"/>
</dbReference>
<reference evidence="6 7" key="1">
    <citation type="submission" date="2018-10" db="EMBL/GenBank/DDBJ databases">
        <title>Genomic Encyclopedia of Type Strains, Phase IV (KMG-IV): sequencing the most valuable type-strain genomes for metagenomic binning, comparative biology and taxonomic classification.</title>
        <authorList>
            <person name="Goeker M."/>
        </authorList>
    </citation>
    <scope>NUCLEOTIDE SEQUENCE [LARGE SCALE GENOMIC DNA]</scope>
    <source>
        <strain evidence="6 7">DSM 12769</strain>
    </source>
</reference>
<comment type="catalytic activity">
    <reaction evidence="1">
        <text>ATP + protein L-histidine = ADP + protein N-phospho-L-histidine.</text>
        <dbReference type="EC" id="2.7.13.3"/>
    </reaction>
</comment>
<dbReference type="SMART" id="SM00388">
    <property type="entry name" value="HisKA"/>
    <property type="match status" value="1"/>
</dbReference>
<dbReference type="InterPro" id="IPR036890">
    <property type="entry name" value="HATPase_C_sf"/>
</dbReference>
<name>A0A498C520_9GAMM</name>